<feature type="compositionally biased region" description="Acidic residues" evidence="1">
    <location>
        <begin position="220"/>
        <end position="233"/>
    </location>
</feature>
<reference evidence="2 3" key="1">
    <citation type="submission" date="2019-08" db="EMBL/GenBank/DDBJ databases">
        <title>Draft genome sequences of two oriental melons (Cucumis melo L. var makuwa).</title>
        <authorList>
            <person name="Kwon S.-Y."/>
        </authorList>
    </citation>
    <scope>NUCLEOTIDE SEQUENCE [LARGE SCALE GENOMIC DNA]</scope>
    <source>
        <strain evidence="3">cv. Chang Bougi</strain>
        <tissue evidence="2">Leaf</tissue>
    </source>
</reference>
<comment type="caution">
    <text evidence="2">The sequence shown here is derived from an EMBL/GenBank/DDBJ whole genome shotgun (WGS) entry which is preliminary data.</text>
</comment>
<evidence type="ECO:0000256" key="1">
    <source>
        <dbReference type="SAM" id="MobiDB-lite"/>
    </source>
</evidence>
<dbReference type="Proteomes" id="UP000321947">
    <property type="component" value="Unassembled WGS sequence"/>
</dbReference>
<name>A0A5D3C7R3_CUCMM</name>
<dbReference type="EMBL" id="SSTD01012952">
    <property type="protein sequence ID" value="TYK07943.1"/>
    <property type="molecule type" value="Genomic_DNA"/>
</dbReference>
<gene>
    <name evidence="2" type="ORF">E5676_scaffold265G00600</name>
</gene>
<evidence type="ECO:0000313" key="3">
    <source>
        <dbReference type="Proteomes" id="UP000321947"/>
    </source>
</evidence>
<feature type="region of interest" description="Disordered" evidence="1">
    <location>
        <begin position="220"/>
        <end position="261"/>
    </location>
</feature>
<sequence>MKKEKGEVKTRTSDRLRVVGITGSKKRFLMGIQTLSSSSDELLMYVFKNYTEVVDVYSFFYVQQRPEDIMVKGLGSKRDSPVLEKLIDVVGRVAFELLVEFMNRAVCSKGKRGFRWKALFSPFLLWPTSLKCPPLLATPNEVERSYFAPFLKVKKDILKEAKDELRKTQHSELVAPVLQNGGMPSTSQIDGLMRIVEKIEKGQERMEKGARVFEKHLDRVEEDQEEDGIEDLNLDSSNPTMLGKKDDDEDKEEKGAWIEVKPKFPEDKLVGNLE</sequence>
<organism evidence="2 3">
    <name type="scientific">Cucumis melo var. makuwa</name>
    <name type="common">Oriental melon</name>
    <dbReference type="NCBI Taxonomy" id="1194695"/>
    <lineage>
        <taxon>Eukaryota</taxon>
        <taxon>Viridiplantae</taxon>
        <taxon>Streptophyta</taxon>
        <taxon>Embryophyta</taxon>
        <taxon>Tracheophyta</taxon>
        <taxon>Spermatophyta</taxon>
        <taxon>Magnoliopsida</taxon>
        <taxon>eudicotyledons</taxon>
        <taxon>Gunneridae</taxon>
        <taxon>Pentapetalae</taxon>
        <taxon>rosids</taxon>
        <taxon>fabids</taxon>
        <taxon>Cucurbitales</taxon>
        <taxon>Cucurbitaceae</taxon>
        <taxon>Benincaseae</taxon>
        <taxon>Cucumis</taxon>
    </lineage>
</organism>
<evidence type="ECO:0000313" key="2">
    <source>
        <dbReference type="EMBL" id="TYK07943.1"/>
    </source>
</evidence>
<feature type="compositionally biased region" description="Basic and acidic residues" evidence="1">
    <location>
        <begin position="252"/>
        <end position="261"/>
    </location>
</feature>
<dbReference type="AlphaFoldDB" id="A0A5D3C7R3"/>
<proteinExistence type="predicted"/>
<protein>
    <submittedName>
        <fullName evidence="2">Protein Ycf2-like</fullName>
    </submittedName>
</protein>
<accession>A0A5D3C7R3</accession>